<sequence length="430" mass="49438">MNNLNNTLLIAPKLMQADSSGVINIEDMKSTEQKFIVMEVNRYLDFQVGDEIIGYLRNNNNDEIKSIPNVIVPDDEGNFSVLIYFHIEDIKHLGHWNASYEVTKLNSEKLTSNATDVNFRIAGHCPPEDNIYNINIFYFSSSDEGYIFRQRQCDKVVSVNKISPDGVQGEDISEGQQWDHFYDILLPFKLGNQQYVFGLKKNVINAPQIVPKSYWMIAKLSNHGFRDVVDSGHWDNPYDVGFTYAIDNKQFIYLHSSNKDKDGKYPYIIREIKQDGSIGGITTSDHWDHFYAPTFSFSTKDKVYFYGQTKADYSLVNYGLKPDGTIGEPIKSGPWLEYNAVQVTFSLGGYNYYAGQDFDSHGFWIASLSGNGLPYQNAVMNKVLDKNYQYLVPFEIKGKHYFLMQDQSKEHWVIHELKDDNTFGKTTDQR</sequence>
<dbReference type="Proteomes" id="UP000224607">
    <property type="component" value="Unassembled WGS sequence"/>
</dbReference>
<evidence type="ECO:0000313" key="1">
    <source>
        <dbReference type="EMBL" id="PHM38683.1"/>
    </source>
</evidence>
<evidence type="ECO:0000313" key="3">
    <source>
        <dbReference type="Proteomes" id="UP000198919"/>
    </source>
</evidence>
<evidence type="ECO:0000313" key="4">
    <source>
        <dbReference type="Proteomes" id="UP000224607"/>
    </source>
</evidence>
<dbReference type="EMBL" id="NITY01000015">
    <property type="protein sequence ID" value="PHM38683.1"/>
    <property type="molecule type" value="Genomic_DNA"/>
</dbReference>
<keyword evidence="4" id="KW-1185">Reference proteome</keyword>
<dbReference type="Proteomes" id="UP000198919">
    <property type="component" value="Unassembled WGS sequence"/>
</dbReference>
<reference evidence="2" key="1">
    <citation type="submission" date="2016-10" db="EMBL/GenBank/DDBJ databases">
        <authorList>
            <person name="de Groot N.N."/>
        </authorList>
    </citation>
    <scope>NUCLEOTIDE SEQUENCE [LARGE SCALE GENOMIC DNA]</scope>
    <source>
        <strain evidence="2">DSM 17908</strain>
    </source>
</reference>
<dbReference type="AlphaFoldDB" id="A0A1I3R088"/>
<organism evidence="2 3">
    <name type="scientific">Xenorhabdus mauleonii</name>
    <dbReference type="NCBI Taxonomy" id="351675"/>
    <lineage>
        <taxon>Bacteria</taxon>
        <taxon>Pseudomonadati</taxon>
        <taxon>Pseudomonadota</taxon>
        <taxon>Gammaproteobacteria</taxon>
        <taxon>Enterobacterales</taxon>
        <taxon>Morganellaceae</taxon>
        <taxon>Xenorhabdus</taxon>
    </lineage>
</organism>
<reference evidence="3" key="2">
    <citation type="submission" date="2016-10" db="EMBL/GenBank/DDBJ databases">
        <authorList>
            <person name="Varghese N."/>
            <person name="Submissions S."/>
        </authorList>
    </citation>
    <scope>NUCLEOTIDE SEQUENCE [LARGE SCALE GENOMIC DNA]</scope>
    <source>
        <strain evidence="3">DSM 17908</strain>
    </source>
</reference>
<gene>
    <name evidence="2" type="ORF">SAMN05421680_10866</name>
    <name evidence="1" type="ORF">Xmau_03393</name>
</gene>
<dbReference type="OrthoDB" id="6439978at2"/>
<name>A0A1I3R088_9GAMM</name>
<evidence type="ECO:0000313" key="2">
    <source>
        <dbReference type="EMBL" id="SFJ38706.1"/>
    </source>
</evidence>
<protein>
    <submittedName>
        <fullName evidence="2">Uncharacterized protein</fullName>
    </submittedName>
</protein>
<proteinExistence type="predicted"/>
<reference evidence="1 4" key="3">
    <citation type="journal article" date="2017" name="Nat. Microbiol.">
        <title>Natural product diversity associated with the nematode symbionts Photorhabdus and Xenorhabdus.</title>
        <authorList>
            <person name="Tobias N.J."/>
            <person name="Wolff H."/>
            <person name="Djahanschiri B."/>
            <person name="Grundmann F."/>
            <person name="Kronenwerth M."/>
            <person name="Shi Y.M."/>
            <person name="Simonyi S."/>
            <person name="Grun P."/>
            <person name="Shapiro-Ilan D."/>
            <person name="Pidot S.J."/>
            <person name="Stinear T.P."/>
            <person name="Ebersberger I."/>
            <person name="Bode H.B."/>
        </authorList>
    </citation>
    <scope>NUCLEOTIDE SEQUENCE [LARGE SCALE GENOMIC DNA]</scope>
    <source>
        <strain evidence="1 4">DSM 17908</strain>
    </source>
</reference>
<accession>A0A1I3R088</accession>
<dbReference type="EMBL" id="FORG01000008">
    <property type="protein sequence ID" value="SFJ38706.1"/>
    <property type="molecule type" value="Genomic_DNA"/>
</dbReference>
<dbReference type="RefSeq" id="WP_092510524.1">
    <property type="nucleotide sequence ID" value="NZ_CAWNQB010000007.1"/>
</dbReference>